<reference evidence="1" key="1">
    <citation type="submission" date="2019-03" db="EMBL/GenBank/DDBJ databases">
        <authorList>
            <person name="Mank J."/>
            <person name="Almeida P."/>
        </authorList>
    </citation>
    <scope>NUCLEOTIDE SEQUENCE</scope>
    <source>
        <strain evidence="1">78183</strain>
    </source>
</reference>
<gene>
    <name evidence="1" type="ORF">SVIM_LOCUS55776</name>
</gene>
<name>A0A6N2KG56_SALVM</name>
<organism evidence="1">
    <name type="scientific">Salix viminalis</name>
    <name type="common">Common osier</name>
    <name type="synonym">Basket willow</name>
    <dbReference type="NCBI Taxonomy" id="40686"/>
    <lineage>
        <taxon>Eukaryota</taxon>
        <taxon>Viridiplantae</taxon>
        <taxon>Streptophyta</taxon>
        <taxon>Embryophyta</taxon>
        <taxon>Tracheophyta</taxon>
        <taxon>Spermatophyta</taxon>
        <taxon>Magnoliopsida</taxon>
        <taxon>eudicotyledons</taxon>
        <taxon>Gunneridae</taxon>
        <taxon>Pentapetalae</taxon>
        <taxon>rosids</taxon>
        <taxon>fabids</taxon>
        <taxon>Malpighiales</taxon>
        <taxon>Salicaceae</taxon>
        <taxon>Saliceae</taxon>
        <taxon>Salix</taxon>
    </lineage>
</organism>
<protein>
    <submittedName>
        <fullName evidence="1">Uncharacterized protein</fullName>
    </submittedName>
</protein>
<evidence type="ECO:0000313" key="1">
    <source>
        <dbReference type="EMBL" id="VFU25195.1"/>
    </source>
</evidence>
<sequence>MFRRKRDEINSDCIRRAKATKSPNMLIAIPPLTDFGKYTWNTIDASLIAAHFCSFMFNYFRS</sequence>
<proteinExistence type="predicted"/>
<accession>A0A6N2KG56</accession>
<dbReference type="EMBL" id="CAADRP010000224">
    <property type="protein sequence ID" value="VFU25195.1"/>
    <property type="molecule type" value="Genomic_DNA"/>
</dbReference>
<dbReference type="AlphaFoldDB" id="A0A6N2KG56"/>